<dbReference type="CDD" id="cd00156">
    <property type="entry name" value="REC"/>
    <property type="match status" value="1"/>
</dbReference>
<evidence type="ECO:0000256" key="1">
    <source>
        <dbReference type="ARBA" id="ARBA00000085"/>
    </source>
</evidence>
<feature type="coiled-coil region" evidence="7">
    <location>
        <begin position="443"/>
        <end position="475"/>
    </location>
</feature>
<dbReference type="Gene3D" id="1.10.287.130">
    <property type="match status" value="1"/>
</dbReference>
<feature type="transmembrane region" description="Helical" evidence="8">
    <location>
        <begin position="252"/>
        <end position="273"/>
    </location>
</feature>
<keyword evidence="5" id="KW-0418">Kinase</keyword>
<dbReference type="RefSeq" id="WP_344805662.1">
    <property type="nucleotide sequence ID" value="NZ_BAABBO010000009.1"/>
</dbReference>
<feature type="transmembrane region" description="Helical" evidence="8">
    <location>
        <begin position="285"/>
        <end position="307"/>
    </location>
</feature>
<feature type="signal peptide" evidence="9">
    <location>
        <begin position="1"/>
        <end position="24"/>
    </location>
</feature>
<keyword evidence="8" id="KW-0812">Transmembrane</keyword>
<evidence type="ECO:0000256" key="9">
    <source>
        <dbReference type="SAM" id="SignalP"/>
    </source>
</evidence>
<dbReference type="Proteomes" id="UP001501337">
    <property type="component" value="Unassembled WGS sequence"/>
</dbReference>
<dbReference type="Pfam" id="PF07696">
    <property type="entry name" value="7TMR-DISMED2"/>
    <property type="match status" value="1"/>
</dbReference>
<dbReference type="Pfam" id="PF02518">
    <property type="entry name" value="HATPase_c"/>
    <property type="match status" value="1"/>
</dbReference>
<dbReference type="CDD" id="cd00075">
    <property type="entry name" value="HATPase"/>
    <property type="match status" value="1"/>
</dbReference>
<dbReference type="SMART" id="SM00387">
    <property type="entry name" value="HATPase_c"/>
    <property type="match status" value="1"/>
</dbReference>
<dbReference type="Gene3D" id="3.40.50.2300">
    <property type="match status" value="1"/>
</dbReference>
<accession>A0ABP7P7Q8</accession>
<keyword evidence="13" id="KW-1185">Reference proteome</keyword>
<dbReference type="InterPro" id="IPR005467">
    <property type="entry name" value="His_kinase_dom"/>
</dbReference>
<evidence type="ECO:0000256" key="6">
    <source>
        <dbReference type="PROSITE-ProRule" id="PRU00169"/>
    </source>
</evidence>
<keyword evidence="8" id="KW-0472">Membrane</keyword>
<evidence type="ECO:0000256" key="3">
    <source>
        <dbReference type="ARBA" id="ARBA00022553"/>
    </source>
</evidence>
<reference evidence="13" key="1">
    <citation type="journal article" date="2019" name="Int. J. Syst. Evol. Microbiol.">
        <title>The Global Catalogue of Microorganisms (GCM) 10K type strain sequencing project: providing services to taxonomists for standard genome sequencing and annotation.</title>
        <authorList>
            <consortium name="The Broad Institute Genomics Platform"/>
            <consortium name="The Broad Institute Genome Sequencing Center for Infectious Disease"/>
            <person name="Wu L."/>
            <person name="Ma J."/>
        </authorList>
    </citation>
    <scope>NUCLEOTIDE SEQUENCE [LARGE SCALE GENOMIC DNA]</scope>
    <source>
        <strain evidence="13">JCM 17555</strain>
    </source>
</reference>
<evidence type="ECO:0000313" key="12">
    <source>
        <dbReference type="EMBL" id="GAA3961127.1"/>
    </source>
</evidence>
<evidence type="ECO:0000256" key="7">
    <source>
        <dbReference type="SAM" id="Coils"/>
    </source>
</evidence>
<name>A0ABP7P7Q8_9GAMM</name>
<dbReference type="InterPro" id="IPR036097">
    <property type="entry name" value="HisK_dim/P_sf"/>
</dbReference>
<dbReference type="PANTHER" id="PTHR43047:SF72">
    <property type="entry name" value="OSMOSENSING HISTIDINE PROTEIN KINASE SLN1"/>
    <property type="match status" value="1"/>
</dbReference>
<feature type="transmembrane region" description="Helical" evidence="8">
    <location>
        <begin position="344"/>
        <end position="363"/>
    </location>
</feature>
<dbReference type="InterPro" id="IPR011623">
    <property type="entry name" value="7TMR_DISM_rcpt_extracell_dom1"/>
</dbReference>
<dbReference type="InterPro" id="IPR011006">
    <property type="entry name" value="CheY-like_superfamily"/>
</dbReference>
<dbReference type="PANTHER" id="PTHR43047">
    <property type="entry name" value="TWO-COMPONENT HISTIDINE PROTEIN KINASE"/>
    <property type="match status" value="1"/>
</dbReference>
<dbReference type="Gene3D" id="3.30.565.10">
    <property type="entry name" value="Histidine kinase-like ATPase, C-terminal domain"/>
    <property type="match status" value="1"/>
</dbReference>
<dbReference type="Pfam" id="PF07695">
    <property type="entry name" value="7TMR-DISM_7TM"/>
    <property type="match status" value="1"/>
</dbReference>
<dbReference type="InterPro" id="IPR003594">
    <property type="entry name" value="HATPase_dom"/>
</dbReference>
<dbReference type="Pfam" id="PF00512">
    <property type="entry name" value="HisKA"/>
    <property type="match status" value="1"/>
</dbReference>
<feature type="transmembrane region" description="Helical" evidence="8">
    <location>
        <begin position="313"/>
        <end position="332"/>
    </location>
</feature>
<comment type="catalytic activity">
    <reaction evidence="1">
        <text>ATP + protein L-histidine = ADP + protein N-phospho-L-histidine.</text>
        <dbReference type="EC" id="2.7.13.3"/>
    </reaction>
</comment>
<evidence type="ECO:0000256" key="2">
    <source>
        <dbReference type="ARBA" id="ARBA00012438"/>
    </source>
</evidence>
<dbReference type="InterPro" id="IPR011622">
    <property type="entry name" value="7TMR_DISM_rcpt_extracell_dom2"/>
</dbReference>
<dbReference type="PROSITE" id="PS50110">
    <property type="entry name" value="RESPONSE_REGULATORY"/>
    <property type="match status" value="1"/>
</dbReference>
<evidence type="ECO:0000259" key="11">
    <source>
        <dbReference type="PROSITE" id="PS50110"/>
    </source>
</evidence>
<dbReference type="SMART" id="SM00448">
    <property type="entry name" value="REC"/>
    <property type="match status" value="1"/>
</dbReference>
<gene>
    <name evidence="12" type="ORF">GCM10022278_19000</name>
</gene>
<dbReference type="SUPFAM" id="SSF47384">
    <property type="entry name" value="Homodimeric domain of signal transducing histidine kinase"/>
    <property type="match status" value="1"/>
</dbReference>
<dbReference type="InterPro" id="IPR003661">
    <property type="entry name" value="HisK_dim/P_dom"/>
</dbReference>
<feature type="transmembrane region" description="Helical" evidence="8">
    <location>
        <begin position="223"/>
        <end position="246"/>
    </location>
</feature>
<dbReference type="CDD" id="cd00082">
    <property type="entry name" value="HisKA"/>
    <property type="match status" value="1"/>
</dbReference>
<dbReference type="PROSITE" id="PS50109">
    <property type="entry name" value="HIS_KIN"/>
    <property type="match status" value="1"/>
</dbReference>
<dbReference type="EMBL" id="BAABBO010000009">
    <property type="protein sequence ID" value="GAA3961127.1"/>
    <property type="molecule type" value="Genomic_DNA"/>
</dbReference>
<dbReference type="Pfam" id="PF00072">
    <property type="entry name" value="Response_reg"/>
    <property type="match status" value="1"/>
</dbReference>
<evidence type="ECO:0000313" key="13">
    <source>
        <dbReference type="Proteomes" id="UP001501337"/>
    </source>
</evidence>
<feature type="transmembrane region" description="Helical" evidence="8">
    <location>
        <begin position="194"/>
        <end position="216"/>
    </location>
</feature>
<keyword evidence="8" id="KW-1133">Transmembrane helix</keyword>
<feature type="domain" description="Response regulatory" evidence="11">
    <location>
        <begin position="718"/>
        <end position="830"/>
    </location>
</feature>
<proteinExistence type="predicted"/>
<evidence type="ECO:0000256" key="8">
    <source>
        <dbReference type="SAM" id="Phobius"/>
    </source>
</evidence>
<sequence>MSPVLSVIGLTLLWLIACAGTASASLEDESASPALLLTSAALKTGNLSPYLYSLPDQPQRSPSSVMSLPLSAWEPPDGSVFNEGFNGHGFWLRADLATLSMLADDEWVAVLHNTHVSELRVWWVEYPAAKPLELDTSQDRLAYPGRYHIVPLNMEAERRYTLFVYMKTDWASQAPMSVVPYSRHLVSELETLSALHFALGALGILATISLIVGWVLRDAALTYYSVFIGCIALVQGSLQGVGAQWAFSDNEWRSTGLIFTFITLAEMAAILFTREQMRTRGNRSSSTRILSTMICLSAFTWLSMIMFPIPVHWFWQLIILKALAFVAVGVWIGIYSSLRQHWAAIYYSAGMVIFFIGTVLLALNKVGWLPMTVYTEHLQLFGSVASSVIFLLSVSERVKLQRRSKMQAKQRALDYELMARSTQARLLAVERQTSEALEQQVSARTVELELALAELQRAKQEAEQANEEKARFLAAASHDIRQPLHALALLSEGLPKSGRRPTGNLLETSRYMRQAVGDLVNLIDTLFDLSKLDNDLLEPQLQSLSLGPLLLSFTETMRPVCTKAGVTLVFEPVRLEGLAANADPVLMFRILSILVDNAVQHANCSQLTIAVLPNSERSTCEILVTDNGIGIAAHEHGPIFEAFYQLHNPERNRSKGMGLGLALCRRLTEVMGFSLTLESTPGAGCQFRIGLPVVHEQPSTPQLMDDSSPDWIASSKLRVLLVDDDYLARKATRCLLLNWGLDCHAVASTPAALQALTDQWEPDFLVLDFRLPGEDTGLTLARTLRARLQRDIPVLIVSGDIGVTIDDRSIVLLHKPLKPSRLRAVIEGFIRNAGDVVPAEAISEV</sequence>
<dbReference type="SMART" id="SM00388">
    <property type="entry name" value="HisKA"/>
    <property type="match status" value="1"/>
</dbReference>
<dbReference type="EC" id="2.7.13.3" evidence="2"/>
<dbReference type="Gene3D" id="2.60.40.2380">
    <property type="match status" value="1"/>
</dbReference>
<dbReference type="CDD" id="cd22265">
    <property type="entry name" value="UDM1_RNF168"/>
    <property type="match status" value="1"/>
</dbReference>
<keyword evidence="3 6" id="KW-0597">Phosphoprotein</keyword>
<dbReference type="InterPro" id="IPR036890">
    <property type="entry name" value="HATPase_C_sf"/>
</dbReference>
<dbReference type="InterPro" id="IPR004358">
    <property type="entry name" value="Sig_transdc_His_kin-like_C"/>
</dbReference>
<protein>
    <recommendedName>
        <fullName evidence="2">histidine kinase</fullName>
        <ecNumber evidence="2">2.7.13.3</ecNumber>
    </recommendedName>
</protein>
<dbReference type="InterPro" id="IPR001789">
    <property type="entry name" value="Sig_transdc_resp-reg_receiver"/>
</dbReference>
<dbReference type="SUPFAM" id="SSF55874">
    <property type="entry name" value="ATPase domain of HSP90 chaperone/DNA topoisomerase II/histidine kinase"/>
    <property type="match status" value="1"/>
</dbReference>
<keyword evidence="9" id="KW-0732">Signal</keyword>
<feature type="domain" description="Histidine kinase" evidence="10">
    <location>
        <begin position="475"/>
        <end position="695"/>
    </location>
</feature>
<comment type="caution">
    <text evidence="12">The sequence shown here is derived from an EMBL/GenBank/DDBJ whole genome shotgun (WGS) entry which is preliminary data.</text>
</comment>
<keyword evidence="4" id="KW-0808">Transferase</keyword>
<organism evidence="12 13">
    <name type="scientific">Allohahella marinimesophila</name>
    <dbReference type="NCBI Taxonomy" id="1054972"/>
    <lineage>
        <taxon>Bacteria</taxon>
        <taxon>Pseudomonadati</taxon>
        <taxon>Pseudomonadota</taxon>
        <taxon>Gammaproteobacteria</taxon>
        <taxon>Oceanospirillales</taxon>
        <taxon>Hahellaceae</taxon>
        <taxon>Allohahella</taxon>
    </lineage>
</organism>
<keyword evidence="7" id="KW-0175">Coiled coil</keyword>
<dbReference type="PRINTS" id="PR00344">
    <property type="entry name" value="BCTRLSENSOR"/>
</dbReference>
<evidence type="ECO:0000256" key="4">
    <source>
        <dbReference type="ARBA" id="ARBA00022679"/>
    </source>
</evidence>
<dbReference type="SUPFAM" id="SSF52172">
    <property type="entry name" value="CheY-like"/>
    <property type="match status" value="1"/>
</dbReference>
<feature type="chain" id="PRO_5046028068" description="histidine kinase" evidence="9">
    <location>
        <begin position="25"/>
        <end position="845"/>
    </location>
</feature>
<feature type="modified residue" description="4-aspartylphosphate" evidence="6">
    <location>
        <position position="768"/>
    </location>
</feature>
<evidence type="ECO:0000256" key="5">
    <source>
        <dbReference type="ARBA" id="ARBA00022777"/>
    </source>
</evidence>
<evidence type="ECO:0000259" key="10">
    <source>
        <dbReference type="PROSITE" id="PS50109"/>
    </source>
</evidence>